<organism evidence="1 2">
    <name type="scientific">Nephila pilipes</name>
    <name type="common">Giant wood spider</name>
    <name type="synonym">Nephila maculata</name>
    <dbReference type="NCBI Taxonomy" id="299642"/>
    <lineage>
        <taxon>Eukaryota</taxon>
        <taxon>Metazoa</taxon>
        <taxon>Ecdysozoa</taxon>
        <taxon>Arthropoda</taxon>
        <taxon>Chelicerata</taxon>
        <taxon>Arachnida</taxon>
        <taxon>Araneae</taxon>
        <taxon>Araneomorphae</taxon>
        <taxon>Entelegynae</taxon>
        <taxon>Araneoidea</taxon>
        <taxon>Nephilidae</taxon>
        <taxon>Nephila</taxon>
    </lineage>
</organism>
<proteinExistence type="predicted"/>
<dbReference type="Gene3D" id="3.10.10.10">
    <property type="entry name" value="HIV Type 1 Reverse Transcriptase, subunit A, domain 1"/>
    <property type="match status" value="1"/>
</dbReference>
<dbReference type="GO" id="GO:0071897">
    <property type="term" value="P:DNA biosynthetic process"/>
    <property type="evidence" value="ECO:0007669"/>
    <property type="project" value="UniProtKB-ARBA"/>
</dbReference>
<protein>
    <submittedName>
        <fullName evidence="1">Retrovirus-related Pol polyprotein from transposon opus</fullName>
    </submittedName>
</protein>
<gene>
    <name evidence="1" type="primary">pol_1604</name>
    <name evidence="1" type="ORF">NPIL_223981</name>
</gene>
<keyword evidence="2" id="KW-1185">Reference proteome</keyword>
<dbReference type="SUPFAM" id="SSF56672">
    <property type="entry name" value="DNA/RNA polymerases"/>
    <property type="match status" value="1"/>
</dbReference>
<dbReference type="Proteomes" id="UP000887013">
    <property type="component" value="Unassembled WGS sequence"/>
</dbReference>
<comment type="caution">
    <text evidence="1">The sequence shown here is derived from an EMBL/GenBank/DDBJ whole genome shotgun (WGS) entry which is preliminary data.</text>
</comment>
<dbReference type="AlphaFoldDB" id="A0A8X6UL68"/>
<dbReference type="EMBL" id="BMAW01031476">
    <property type="protein sequence ID" value="GFU21257.1"/>
    <property type="molecule type" value="Genomic_DNA"/>
</dbReference>
<dbReference type="Gene3D" id="3.30.70.270">
    <property type="match status" value="2"/>
</dbReference>
<dbReference type="OrthoDB" id="41323at2759"/>
<reference evidence="1" key="1">
    <citation type="submission" date="2020-08" db="EMBL/GenBank/DDBJ databases">
        <title>Multicomponent nature underlies the extraordinary mechanical properties of spider dragline silk.</title>
        <authorList>
            <person name="Kono N."/>
            <person name="Nakamura H."/>
            <person name="Mori M."/>
            <person name="Yoshida Y."/>
            <person name="Ohtoshi R."/>
            <person name="Malay A.D."/>
            <person name="Moran D.A.P."/>
            <person name="Tomita M."/>
            <person name="Numata K."/>
            <person name="Arakawa K."/>
        </authorList>
    </citation>
    <scope>NUCLEOTIDE SEQUENCE</scope>
</reference>
<evidence type="ECO:0000313" key="1">
    <source>
        <dbReference type="EMBL" id="GFU21257.1"/>
    </source>
</evidence>
<accession>A0A8X6UL68</accession>
<dbReference type="PANTHER" id="PTHR24559">
    <property type="entry name" value="TRANSPOSON TY3-I GAG-POL POLYPROTEIN"/>
    <property type="match status" value="1"/>
</dbReference>
<dbReference type="InterPro" id="IPR043128">
    <property type="entry name" value="Rev_trsase/Diguanyl_cyclase"/>
</dbReference>
<name>A0A8X6UL68_NEPPI</name>
<dbReference type="InterPro" id="IPR043502">
    <property type="entry name" value="DNA/RNA_pol_sf"/>
</dbReference>
<sequence length="247" mass="28681">MQEFLAHQNELKLNDSEILIDYIYVKDALLEKAPFIIPQLDHISRIMVPLQKKSGRFDLATQNSITVEELIDKATALDAMRNQPFYENALKRVDVDFFRTINLITKINPHPIDRIEYVIKRITGKRYNSKMDIKSAFNTIRVKDTNIYKTGFVAPSGHFEFLRMPSGIRNGSSTMIRVIKLAYNHLEPHNVEFSLERPNPERTTSIKRYSTLKSIQEVRSFLGIANQFRKHIRNHALIVKPLTNSLK</sequence>
<dbReference type="PANTHER" id="PTHR24559:SF444">
    <property type="entry name" value="REVERSE TRANSCRIPTASE DOMAIN-CONTAINING PROTEIN"/>
    <property type="match status" value="1"/>
</dbReference>
<dbReference type="InterPro" id="IPR053134">
    <property type="entry name" value="RNA-dir_DNA_polymerase"/>
</dbReference>
<evidence type="ECO:0000313" key="2">
    <source>
        <dbReference type="Proteomes" id="UP000887013"/>
    </source>
</evidence>